<reference evidence="10" key="2">
    <citation type="journal article" date="2021" name="PeerJ">
        <title>Extensive microbial diversity within the chicken gut microbiome revealed by metagenomics and culture.</title>
        <authorList>
            <person name="Gilroy R."/>
            <person name="Ravi A."/>
            <person name="Getino M."/>
            <person name="Pursley I."/>
            <person name="Horton D.L."/>
            <person name="Alikhan N.F."/>
            <person name="Baker D."/>
            <person name="Gharbi K."/>
            <person name="Hall N."/>
            <person name="Watson M."/>
            <person name="Adriaenssens E.M."/>
            <person name="Foster-Nyarko E."/>
            <person name="Jarju S."/>
            <person name="Secka A."/>
            <person name="Antonio M."/>
            <person name="Oren A."/>
            <person name="Chaudhuri R.R."/>
            <person name="La Ragione R."/>
            <person name="Hildebrand F."/>
            <person name="Pallen M.J."/>
        </authorList>
    </citation>
    <scope>NUCLEOTIDE SEQUENCE</scope>
    <source>
        <strain evidence="10">ChiSjej2B20-13462</strain>
    </source>
</reference>
<dbReference type="Gene3D" id="3.40.50.300">
    <property type="entry name" value="P-loop containing nucleotide triphosphate hydrolases"/>
    <property type="match status" value="1"/>
</dbReference>
<name>A0A9D1CPP1_9FIRM</name>
<proteinExistence type="inferred from homology"/>
<dbReference type="SMART" id="SM00930">
    <property type="entry name" value="NIL"/>
    <property type="match status" value="1"/>
</dbReference>
<dbReference type="InterPro" id="IPR003593">
    <property type="entry name" value="AAA+_ATPase"/>
</dbReference>
<dbReference type="GO" id="GO:0005524">
    <property type="term" value="F:ATP binding"/>
    <property type="evidence" value="ECO:0007669"/>
    <property type="project" value="UniProtKB-KW"/>
</dbReference>
<evidence type="ECO:0000259" key="9">
    <source>
        <dbReference type="PROSITE" id="PS50893"/>
    </source>
</evidence>
<dbReference type="InterPro" id="IPR045865">
    <property type="entry name" value="ACT-like_dom_sf"/>
</dbReference>
<keyword evidence="8" id="KW-0472">Membrane</keyword>
<evidence type="ECO:0000313" key="11">
    <source>
        <dbReference type="Proteomes" id="UP000886874"/>
    </source>
</evidence>
<dbReference type="InterPro" id="IPR003439">
    <property type="entry name" value="ABC_transporter-like_ATP-bd"/>
</dbReference>
<dbReference type="SUPFAM" id="SSF55021">
    <property type="entry name" value="ACT-like"/>
    <property type="match status" value="1"/>
</dbReference>
<dbReference type="CDD" id="cd03258">
    <property type="entry name" value="ABC_MetN_methionine_transporter"/>
    <property type="match status" value="1"/>
</dbReference>
<dbReference type="PANTHER" id="PTHR43166:SF30">
    <property type="entry name" value="METHIONINE IMPORT ATP-BINDING PROTEIN METN"/>
    <property type="match status" value="1"/>
</dbReference>
<evidence type="ECO:0000256" key="2">
    <source>
        <dbReference type="ARBA" id="ARBA00022448"/>
    </source>
</evidence>
<feature type="domain" description="ABC transporter" evidence="9">
    <location>
        <begin position="6"/>
        <end position="244"/>
    </location>
</feature>
<accession>A0A9D1CPP1</accession>
<keyword evidence="5 10" id="KW-0067">ATP-binding</keyword>
<evidence type="ECO:0000256" key="8">
    <source>
        <dbReference type="ARBA" id="ARBA00023136"/>
    </source>
</evidence>
<keyword evidence="4" id="KW-0547">Nucleotide-binding</keyword>
<keyword evidence="6" id="KW-1278">Translocase</keyword>
<dbReference type="InterPro" id="IPR027417">
    <property type="entry name" value="P-loop_NTPase"/>
</dbReference>
<gene>
    <name evidence="10" type="ORF">IAA67_04800</name>
</gene>
<comment type="similarity">
    <text evidence="1">Belongs to the ABC transporter superfamily.</text>
</comment>
<dbReference type="Pfam" id="PF00005">
    <property type="entry name" value="ABC_tran"/>
    <property type="match status" value="1"/>
</dbReference>
<keyword evidence="2" id="KW-0813">Transport</keyword>
<dbReference type="FunFam" id="3.40.50.300:FF:000056">
    <property type="entry name" value="Cell division ATP-binding protein FtsE"/>
    <property type="match status" value="1"/>
</dbReference>
<dbReference type="Proteomes" id="UP000886874">
    <property type="component" value="Unassembled WGS sequence"/>
</dbReference>
<dbReference type="InterPro" id="IPR050086">
    <property type="entry name" value="MetN_ABC_transporter-like"/>
</dbReference>
<keyword evidence="3" id="KW-1003">Cell membrane</keyword>
<dbReference type="Gene3D" id="3.30.70.260">
    <property type="match status" value="1"/>
</dbReference>
<evidence type="ECO:0000256" key="4">
    <source>
        <dbReference type="ARBA" id="ARBA00022741"/>
    </source>
</evidence>
<dbReference type="PANTHER" id="PTHR43166">
    <property type="entry name" value="AMINO ACID IMPORT ATP-BINDING PROTEIN"/>
    <property type="match status" value="1"/>
</dbReference>
<evidence type="ECO:0000256" key="7">
    <source>
        <dbReference type="ARBA" id="ARBA00022970"/>
    </source>
</evidence>
<evidence type="ECO:0000313" key="10">
    <source>
        <dbReference type="EMBL" id="HIQ69634.1"/>
    </source>
</evidence>
<evidence type="ECO:0000256" key="1">
    <source>
        <dbReference type="ARBA" id="ARBA00005417"/>
    </source>
</evidence>
<evidence type="ECO:0000256" key="5">
    <source>
        <dbReference type="ARBA" id="ARBA00022840"/>
    </source>
</evidence>
<dbReference type="GO" id="GO:0016887">
    <property type="term" value="F:ATP hydrolysis activity"/>
    <property type="evidence" value="ECO:0007669"/>
    <property type="project" value="InterPro"/>
</dbReference>
<dbReference type="InterPro" id="IPR017871">
    <property type="entry name" value="ABC_transporter-like_CS"/>
</dbReference>
<dbReference type="PROSITE" id="PS50893">
    <property type="entry name" value="ABC_TRANSPORTER_2"/>
    <property type="match status" value="1"/>
</dbReference>
<reference evidence="10" key="1">
    <citation type="submission" date="2020-10" db="EMBL/GenBank/DDBJ databases">
        <authorList>
            <person name="Gilroy R."/>
        </authorList>
    </citation>
    <scope>NUCLEOTIDE SEQUENCE</scope>
    <source>
        <strain evidence="10">ChiSjej2B20-13462</strain>
    </source>
</reference>
<comment type="caution">
    <text evidence="10">The sequence shown here is derived from an EMBL/GenBank/DDBJ whole genome shotgun (WGS) entry which is preliminary data.</text>
</comment>
<dbReference type="SUPFAM" id="SSF52540">
    <property type="entry name" value="P-loop containing nucleoside triphosphate hydrolases"/>
    <property type="match status" value="1"/>
</dbReference>
<keyword evidence="7" id="KW-0029">Amino-acid transport</keyword>
<dbReference type="SMART" id="SM00382">
    <property type="entry name" value="AAA"/>
    <property type="match status" value="1"/>
</dbReference>
<dbReference type="PROSITE" id="PS00211">
    <property type="entry name" value="ABC_TRANSPORTER_1"/>
    <property type="match status" value="1"/>
</dbReference>
<organism evidence="10 11">
    <name type="scientific">Candidatus Avoscillospira stercorigallinarum</name>
    <dbReference type="NCBI Taxonomy" id="2840708"/>
    <lineage>
        <taxon>Bacteria</taxon>
        <taxon>Bacillati</taxon>
        <taxon>Bacillota</taxon>
        <taxon>Clostridia</taxon>
        <taxon>Eubacteriales</taxon>
        <taxon>Oscillospiraceae</taxon>
        <taxon>Oscillospiraceae incertae sedis</taxon>
        <taxon>Candidatus Avoscillospira</taxon>
    </lineage>
</organism>
<dbReference type="Pfam" id="PF09383">
    <property type="entry name" value="NIL"/>
    <property type="match status" value="1"/>
</dbReference>
<dbReference type="EMBL" id="DVFN01000070">
    <property type="protein sequence ID" value="HIQ69634.1"/>
    <property type="molecule type" value="Genomic_DNA"/>
</dbReference>
<protein>
    <submittedName>
        <fullName evidence="10">ATP-binding cassette domain-containing protein</fullName>
    </submittedName>
</protein>
<dbReference type="GO" id="GO:0005886">
    <property type="term" value="C:plasma membrane"/>
    <property type="evidence" value="ECO:0007669"/>
    <property type="project" value="UniProtKB-ARBA"/>
</dbReference>
<dbReference type="GO" id="GO:0006865">
    <property type="term" value="P:amino acid transport"/>
    <property type="evidence" value="ECO:0007669"/>
    <property type="project" value="UniProtKB-KW"/>
</dbReference>
<evidence type="ECO:0000256" key="3">
    <source>
        <dbReference type="ARBA" id="ARBA00022475"/>
    </source>
</evidence>
<dbReference type="InterPro" id="IPR018449">
    <property type="entry name" value="NIL_domain"/>
</dbReference>
<sequence>MSQPIIELRGLTKRFEGADSVLALDHIDLTVEQGQIYGIIGLSGAGKSTLVRCINLLEKPTEGTVTVEGRELTALTEKELRSVRKSIGMIFQHFNLLMQRTCLQNITFPLELVGTPRKEARQRAMELLKIVDLESKAEAYPAQLSGGQKQRIAIARTLATDPKLLLCDEATSALDPKTTRDILRLIQDINRRLGITVVIITHDMKVIEEICTHVAILDHGHLVERGTVEEVFSRPQSEAGRRLVYPDGVPLELLPKGRVIRVAFNGGTAYQPLIASLAMDCGVLVNILGADTRNIDGKAFGTMLLGLPEDPAQAQKAVNYIAAQKNITMEEVRDYHAGTAD</sequence>
<dbReference type="InterPro" id="IPR041701">
    <property type="entry name" value="MetN_ABC"/>
</dbReference>
<evidence type="ECO:0000256" key="6">
    <source>
        <dbReference type="ARBA" id="ARBA00022967"/>
    </source>
</evidence>
<dbReference type="AlphaFoldDB" id="A0A9D1CPP1"/>